<feature type="compositionally biased region" description="Low complexity" evidence="1">
    <location>
        <begin position="1714"/>
        <end position="1729"/>
    </location>
</feature>
<feature type="region of interest" description="Disordered" evidence="1">
    <location>
        <begin position="305"/>
        <end position="326"/>
    </location>
</feature>
<proteinExistence type="predicted"/>
<feature type="region of interest" description="Disordered" evidence="1">
    <location>
        <begin position="408"/>
        <end position="486"/>
    </location>
</feature>
<feature type="compositionally biased region" description="Basic and acidic residues" evidence="1">
    <location>
        <begin position="509"/>
        <end position="523"/>
    </location>
</feature>
<feature type="compositionally biased region" description="Low complexity" evidence="1">
    <location>
        <begin position="116"/>
        <end position="126"/>
    </location>
</feature>
<sequence length="1946" mass="214099">MARQRDNLPRLNIQPNLHMQQPGQAMFSPALPTAIQQGFHPSFPVANPLQTPMQSFFAPQPPPAPGRPTHRAGQASMAQLAAAGIHPPNGFMTPVMGHFPRPSMMLQPGQQQFNGQQPFIQQQPPQNRHRKQLSIGGPPKAVLGGPARKLSPLPVGAPGASVSPAPQKVKKHTVNLPKETVPGEEGEPSTRPEWARSPLADGFVYEDKEVPPVETVTAEQYPPEIWRRHLPDTLDVFLPGKINWDSMKNKVIEEKLEKLGVERGSGSSIPHIHAPHARAASISSPADPALLLFKLNKLQQSQGVSSAGNSLSASPQPPFGGLSPSSQFSAPKFMTNRHGHTMSLAQPPTYQPYYDQANSNFNPFANSSFGSDPGTEQDYRIAPLRASIESIHAPQGRVPVTVASLAPPPLAVSRPDSRPDFTRGFGLDIPEEEEEEEEELNHQRADEDPDASQDMELDEKEEALGQLGEEASSAPQSRHHSRHVSRLSAAMSIRSLGRDVIEALEESANRQLEEEEAERRDAIAEVSPVKSERHEDGDLEDAVGEWTGSEDVYLGGNETSDDESIGEWSNPSDEERARQQRVERRIRRKAAQQLDKPRRLPNFPRPPESTIILHAREDDIISNPSDEGRAMNHHAEYLGVAGGDYYSRPDSSLSNLSSRPLPPLPHSRVASGQYSVHDPAHAHSRMPSDSFVYPTSNTGSHNSRQASVSLNPFAKPFVFGALKSSGSQPGSGSWPSFAATSTPPGAPIITHSRLPSVGKPLNVAAPEFKPGGFTFRPPPGVPQMPTPLPAPAAVLSFPSISMVEMEDGSPFKVQGREKRQRRASSASVEEGDSMVSFKFPPNVDSPRSIRRSTSFSGSRHMLNPSAEPFTFAGFSVVANGMPHVPHESDPQPEEPVNNEEIGEEILADESTAKGEDGEPEVEAFILPSASKPKRAPIPLDFKHPVSSNTVPAGLFKALVNGGDDRTRRAVRSRLSSREIYEHIQRPSMDDIDVPQIARKVSRARLVTDPGTRPETPDDDVFGGVTRHTRRRSSLPDALHDDDGASSTSRISVAPQDLTTRMELHQLESVLGELLDEKLNLLRREMSKKETQGFNSNTEDMIADVVSLFRTQLQDSAIRSIEDSQMDARGEMDFQLIKDVVEEGHKELLSVLRHELQDVVQAIPQGFGGNSYPDVVPTIEQIGNRTVGAVLEAISELSARQEAINNAAPARERDAIVDKLMNVLGPTLASLQTDPVDYDFLTSQLTQAVKPHITQLIDLASDKRETASLIVDRILPLLPSLNQPALDIEALTLTLTTEVRRAIAPIDAFEIKEQVADLVVERLDSRLAVRDKAFNVDTISGKVTEGVSRLLQPLESVQASLDNVAAAQQSLSTQQNEASKTNSEVLNAVSEISSQLDGRLEALNISQADLLKKLDTPAVVQAHEPDQNILAVKTHVQELVASHRELASNSEQLLALQKDVLDKVISVPASVSTLITSLQNSLVELITSRDTTKRELEELRKNNTDYQVQLAKARGQHGQVRVEKDVLSEKLGVAEGERDRLRAQVKELQTSSTTKTTETTALEARNKDLEEALSKALARLQSSDVASQSNQNQIADLEKANRDLLAEKQALKSKADSLEMQVTFANRDKETATESLEVLRKQHDRLSSQQNHWDDLRQAAEKIDMLTNLIGQADNEELKELRRYRERTKALESDHITLQKRFKDLEAKLQNSERAATTSRQSLAQAQQRSSEWERRAKEYEGQLELTKTQLEQAEQTQTQLDADYSLVKLQLEEREADERLTKDRENKLLDQISQLEVKTTRLQAELEKAKTPVVSTGTPYRNITNGNAHPPPRPDSRASTIYDARSVTPNRRISSYTSVRSDTPPQASVWDSMHAPTNTNVASKYTVAPSNTSIHAPTGRYPHLGPSTPKARRPMYAQQYQRPSIPSPTPSNVSAAPTLGDDGWYS</sequence>
<protein>
    <submittedName>
        <fullName evidence="2">Uncharacterized protein</fullName>
    </submittedName>
</protein>
<reference evidence="2 3" key="1">
    <citation type="journal article" date="2019" name="Nat. Ecol. Evol.">
        <title>Megaphylogeny resolves global patterns of mushroom evolution.</title>
        <authorList>
            <person name="Varga T."/>
            <person name="Krizsan K."/>
            <person name="Foldi C."/>
            <person name="Dima B."/>
            <person name="Sanchez-Garcia M."/>
            <person name="Sanchez-Ramirez S."/>
            <person name="Szollosi G.J."/>
            <person name="Szarkandi J.G."/>
            <person name="Papp V."/>
            <person name="Albert L."/>
            <person name="Andreopoulos W."/>
            <person name="Angelini C."/>
            <person name="Antonin V."/>
            <person name="Barry K.W."/>
            <person name="Bougher N.L."/>
            <person name="Buchanan P."/>
            <person name="Buyck B."/>
            <person name="Bense V."/>
            <person name="Catcheside P."/>
            <person name="Chovatia M."/>
            <person name="Cooper J."/>
            <person name="Damon W."/>
            <person name="Desjardin D."/>
            <person name="Finy P."/>
            <person name="Geml J."/>
            <person name="Haridas S."/>
            <person name="Hughes K."/>
            <person name="Justo A."/>
            <person name="Karasinski D."/>
            <person name="Kautmanova I."/>
            <person name="Kiss B."/>
            <person name="Kocsube S."/>
            <person name="Kotiranta H."/>
            <person name="LaButti K.M."/>
            <person name="Lechner B.E."/>
            <person name="Liimatainen K."/>
            <person name="Lipzen A."/>
            <person name="Lukacs Z."/>
            <person name="Mihaltcheva S."/>
            <person name="Morgado L.N."/>
            <person name="Niskanen T."/>
            <person name="Noordeloos M.E."/>
            <person name="Ohm R.A."/>
            <person name="Ortiz-Santana B."/>
            <person name="Ovrebo C."/>
            <person name="Racz N."/>
            <person name="Riley R."/>
            <person name="Savchenko A."/>
            <person name="Shiryaev A."/>
            <person name="Soop K."/>
            <person name="Spirin V."/>
            <person name="Szebenyi C."/>
            <person name="Tomsovsky M."/>
            <person name="Tulloss R.E."/>
            <person name="Uehling J."/>
            <person name="Grigoriev I.V."/>
            <person name="Vagvolgyi C."/>
            <person name="Papp T."/>
            <person name="Martin F.M."/>
            <person name="Miettinen O."/>
            <person name="Hibbett D.S."/>
            <person name="Nagy L.G."/>
        </authorList>
    </citation>
    <scope>NUCLEOTIDE SEQUENCE [LARGE SCALE GENOMIC DNA]</scope>
    <source>
        <strain evidence="2 3">CBS 166.37</strain>
    </source>
</reference>
<feature type="compositionally biased region" description="Polar residues" evidence="1">
    <location>
        <begin position="1813"/>
        <end position="1827"/>
    </location>
</feature>
<evidence type="ECO:0000256" key="1">
    <source>
        <dbReference type="SAM" id="MobiDB-lite"/>
    </source>
</evidence>
<dbReference type="STRING" id="68775.A0A5C3M957"/>
<dbReference type="PANTHER" id="PTHR43049">
    <property type="entry name" value="EARLY ENDOSOME ANTIGEN"/>
    <property type="match status" value="1"/>
</dbReference>
<dbReference type="Proteomes" id="UP000308652">
    <property type="component" value="Unassembled WGS sequence"/>
</dbReference>
<organism evidence="2 3">
    <name type="scientific">Crucibulum laeve</name>
    <dbReference type="NCBI Taxonomy" id="68775"/>
    <lineage>
        <taxon>Eukaryota</taxon>
        <taxon>Fungi</taxon>
        <taxon>Dikarya</taxon>
        <taxon>Basidiomycota</taxon>
        <taxon>Agaricomycotina</taxon>
        <taxon>Agaricomycetes</taxon>
        <taxon>Agaricomycetidae</taxon>
        <taxon>Agaricales</taxon>
        <taxon>Agaricineae</taxon>
        <taxon>Nidulariaceae</taxon>
        <taxon>Crucibulum</taxon>
    </lineage>
</organism>
<feature type="compositionally biased region" description="Acidic residues" evidence="1">
    <location>
        <begin position="429"/>
        <end position="439"/>
    </location>
</feature>
<feature type="region of interest" description="Disordered" evidence="1">
    <location>
        <begin position="509"/>
        <end position="608"/>
    </location>
</feature>
<feature type="region of interest" description="Disordered" evidence="1">
    <location>
        <begin position="1891"/>
        <end position="1946"/>
    </location>
</feature>
<gene>
    <name evidence="2" type="ORF">BDQ12DRAFT_679415</name>
</gene>
<feature type="compositionally biased region" description="Basic and acidic residues" evidence="1">
    <location>
        <begin position="573"/>
        <end position="583"/>
    </location>
</feature>
<feature type="region of interest" description="Disordered" evidence="1">
    <location>
        <begin position="1007"/>
        <end position="1048"/>
    </location>
</feature>
<accession>A0A5C3M957</accession>
<feature type="region of interest" description="Disordered" evidence="1">
    <location>
        <begin position="649"/>
        <end position="671"/>
    </location>
</feature>
<feature type="region of interest" description="Disordered" evidence="1">
    <location>
        <begin position="809"/>
        <end position="859"/>
    </location>
</feature>
<dbReference type="OrthoDB" id="3357224at2759"/>
<dbReference type="PANTHER" id="PTHR43049:SF1">
    <property type="entry name" value="EARLY ENDOSOME ANTIGEN"/>
    <property type="match status" value="1"/>
</dbReference>
<feature type="region of interest" description="Disordered" evidence="1">
    <location>
        <begin position="1711"/>
        <end position="1735"/>
    </location>
</feature>
<evidence type="ECO:0000313" key="2">
    <source>
        <dbReference type="EMBL" id="TFK41407.1"/>
    </source>
</evidence>
<feature type="compositionally biased region" description="Polar residues" evidence="1">
    <location>
        <begin position="1918"/>
        <end position="1935"/>
    </location>
</feature>
<feature type="compositionally biased region" description="Low complexity" evidence="1">
    <location>
        <begin position="649"/>
        <end position="659"/>
    </location>
</feature>
<feature type="compositionally biased region" description="Acidic residues" evidence="1">
    <location>
        <begin position="447"/>
        <end position="461"/>
    </location>
</feature>
<dbReference type="EMBL" id="ML213595">
    <property type="protein sequence ID" value="TFK41407.1"/>
    <property type="molecule type" value="Genomic_DNA"/>
</dbReference>
<name>A0A5C3M957_9AGAR</name>
<feature type="region of interest" description="Disordered" evidence="1">
    <location>
        <begin position="116"/>
        <end position="195"/>
    </location>
</feature>
<feature type="compositionally biased region" description="Polar residues" evidence="1">
    <location>
        <begin position="305"/>
        <end position="314"/>
    </location>
</feature>
<evidence type="ECO:0000313" key="3">
    <source>
        <dbReference type="Proteomes" id="UP000308652"/>
    </source>
</evidence>
<feature type="region of interest" description="Disordered" evidence="1">
    <location>
        <begin position="1808"/>
        <end position="1839"/>
    </location>
</feature>
<keyword evidence="3" id="KW-1185">Reference proteome</keyword>